<dbReference type="PANTHER" id="PTHR12774:SF2">
    <property type="entry name" value="PEROXISOMAL BIOGENESIS FACTOR 19"/>
    <property type="match status" value="1"/>
</dbReference>
<feature type="compositionally biased region" description="Low complexity" evidence="1">
    <location>
        <begin position="45"/>
        <end position="60"/>
    </location>
</feature>
<comment type="caution">
    <text evidence="2">The sequence shown here is derived from an EMBL/GenBank/DDBJ whole genome shotgun (WGS) entry which is preliminary data.</text>
</comment>
<dbReference type="Gene3D" id="1.20.120.900">
    <property type="entry name" value="Pex19, mPTS binding domain"/>
    <property type="match status" value="1"/>
</dbReference>
<organism evidence="2 3">
    <name type="scientific">Haematococcus lacustris</name>
    <name type="common">Green alga</name>
    <name type="synonym">Haematococcus pluvialis</name>
    <dbReference type="NCBI Taxonomy" id="44745"/>
    <lineage>
        <taxon>Eukaryota</taxon>
        <taxon>Viridiplantae</taxon>
        <taxon>Chlorophyta</taxon>
        <taxon>core chlorophytes</taxon>
        <taxon>Chlorophyceae</taxon>
        <taxon>CS clade</taxon>
        <taxon>Chlamydomonadales</taxon>
        <taxon>Haematococcaceae</taxon>
        <taxon>Haematococcus</taxon>
    </lineage>
</organism>
<accession>A0A699YG73</accession>
<dbReference type="Pfam" id="PF04614">
    <property type="entry name" value="Pex19"/>
    <property type="match status" value="1"/>
</dbReference>
<feature type="region of interest" description="Disordered" evidence="1">
    <location>
        <begin position="1"/>
        <end position="142"/>
    </location>
</feature>
<feature type="compositionally biased region" description="Low complexity" evidence="1">
    <location>
        <begin position="25"/>
        <end position="36"/>
    </location>
</feature>
<sequence>MVQEAKLGDDSPDSPAADDSVDMGQLQSLTDLLLQDMSGPGGMDLQALAQQLSEQAQADQGPSSSSPRHDSQKAGGASQDDMQAEAVKSSALRGLMQQTKKTVEEQAKLGRMGTAATGAGASGSGARAGGAGGRRAGRGAGAAGAAAGGAGFPFADLLGSLGGAGGLLGGLGGAAGGEESSFMVDFIMQNLLSKDVLYGPLKEIRDKYPPWLAEQAASGSLPDHELQRYRLQLEAIEQVCCHYETAPKDFKRLLELVQQMQQHGDPPKAIVDEISSSTQASTTEPGADDEVPGEPHGLDNIDLSNLDLPDDMLPEELLKNLPAELQKECCIM</sequence>
<dbReference type="Proteomes" id="UP000485058">
    <property type="component" value="Unassembled WGS sequence"/>
</dbReference>
<evidence type="ECO:0000256" key="1">
    <source>
        <dbReference type="SAM" id="MobiDB-lite"/>
    </source>
</evidence>
<dbReference type="AlphaFoldDB" id="A0A699YG73"/>
<dbReference type="PANTHER" id="PTHR12774">
    <property type="entry name" value="PEROXISOMAL BIOGENESIS FACTOR 19"/>
    <property type="match status" value="1"/>
</dbReference>
<dbReference type="GO" id="GO:0045046">
    <property type="term" value="P:protein import into peroxisome membrane"/>
    <property type="evidence" value="ECO:0007669"/>
    <property type="project" value="TreeGrafter"/>
</dbReference>
<feature type="non-terminal residue" evidence="2">
    <location>
        <position position="332"/>
    </location>
</feature>
<keyword evidence="3" id="KW-1185">Reference proteome</keyword>
<gene>
    <name evidence="2" type="ORF">HaLaN_00505</name>
</gene>
<dbReference type="InterPro" id="IPR038322">
    <property type="entry name" value="Pex19_C_sf"/>
</dbReference>
<evidence type="ECO:0000313" key="3">
    <source>
        <dbReference type="Proteomes" id="UP000485058"/>
    </source>
</evidence>
<name>A0A699YG73_HAELA</name>
<evidence type="ECO:0000313" key="2">
    <source>
        <dbReference type="EMBL" id="GFH05954.1"/>
    </source>
</evidence>
<reference evidence="2 3" key="1">
    <citation type="submission" date="2020-02" db="EMBL/GenBank/DDBJ databases">
        <title>Draft genome sequence of Haematococcus lacustris strain NIES-144.</title>
        <authorList>
            <person name="Morimoto D."/>
            <person name="Nakagawa S."/>
            <person name="Yoshida T."/>
            <person name="Sawayama S."/>
        </authorList>
    </citation>
    <scope>NUCLEOTIDE SEQUENCE [LARGE SCALE GENOMIC DNA]</scope>
    <source>
        <strain evidence="2 3">NIES-144</strain>
    </source>
</reference>
<dbReference type="InterPro" id="IPR006708">
    <property type="entry name" value="Pex19"/>
</dbReference>
<feature type="compositionally biased region" description="Gly residues" evidence="1">
    <location>
        <begin position="120"/>
        <end position="142"/>
    </location>
</feature>
<proteinExistence type="predicted"/>
<dbReference type="GO" id="GO:0033328">
    <property type="term" value="F:peroxisome membrane targeting sequence binding"/>
    <property type="evidence" value="ECO:0007669"/>
    <property type="project" value="TreeGrafter"/>
</dbReference>
<dbReference type="GO" id="GO:0005778">
    <property type="term" value="C:peroxisomal membrane"/>
    <property type="evidence" value="ECO:0007669"/>
    <property type="project" value="TreeGrafter"/>
</dbReference>
<feature type="non-terminal residue" evidence="2">
    <location>
        <position position="1"/>
    </location>
</feature>
<feature type="region of interest" description="Disordered" evidence="1">
    <location>
        <begin position="276"/>
        <end position="300"/>
    </location>
</feature>
<protein>
    <submittedName>
        <fullName evidence="2">Uncharacterized protein</fullName>
    </submittedName>
</protein>
<dbReference type="EMBL" id="BLLF01000015">
    <property type="protein sequence ID" value="GFH05954.1"/>
    <property type="molecule type" value="Genomic_DNA"/>
</dbReference>